<sequence length="941" mass="103108">MKVNTVFLVLSFCLSVFGLNAQVQPGGIDKKNEKYVSKTGNVLKLSDDASVLVRFNRTLTAAEIQLLKPQKNLSGDYFIVKKSHVSNFSNSIVYQEKANGLWKVSDRLMKVLNKSSKKNDSILVRLAFKNINALPDAVASLKIKSTDNINNICTLYLSPGELMLLLELSDILYADVLPVAKEEVVINGLDLALNQISNARDLFPGIDGGGINVSFKEGMYDAADLDLLGKTVAGAIIGKTPTTHATIMATLALGNGNSFIRGLGAAPKAKLAYSDFTNLMPDLVTDLNKLQVRVQNHSYGTDIDNDYGMEAAAYDKQIFETDTLIHVFSAGNKGTATPSAGFYQGMTGRANLTGNFKQAKNLLVIGGINRENVSENQSSKGPAYDGRVKPELVALGEDGTSGAAAITSGSIALLEQFYQQKYKKAASASLIRATVINSADDLGTPQVDFVYGYGKLNVAQSLKTLDENRASLYKVAKNQDLLIPLTIPANVAEVKLTIAWNDPPAVVNSAQSLVNGLDLSLETPAGDFILPWVLSSFPHLDSLSKPTVRKADMINNVQQVTLDNPSAGVYTVHVNGNRIKQGDNQPVALAYHYTLKNTFSFVSPVKNEYFFANEDNYIRWENTYTSKTGNLSVSYDEGNTWKPIATGIDLSKDFYHWIPPDLFVKAMIKMEVEGNVIWSESFVVSSPRMLKVGYACKDGVVLNWNAQPGAKDYTLYNIVDNTLSPVLNLTDTIVKLDASNIKSNYFAVAANGTDFTGLKSYTIDYTQQGIACYVKNLFASLAEDNRVRIDLSIGTSLDLKNIIWEKQTGPNTFSVLQQSKPISNQLDYTIFDEKPKTGIQFYRVTFETVNGQIKSDLVSVVVLKENEFSFFPNPVADYLTILSGSFEDYSLSVFNMLGQKVFEEKATSSSKFMLNALSTGVYVGVINKNGQQLKKFKLIKK</sequence>
<dbReference type="RefSeq" id="WP_090504809.1">
    <property type="nucleotide sequence ID" value="NZ_FNCH01000034.1"/>
</dbReference>
<keyword evidence="6" id="KW-1185">Reference proteome</keyword>
<evidence type="ECO:0000313" key="5">
    <source>
        <dbReference type="EMBL" id="SDH65358.1"/>
    </source>
</evidence>
<dbReference type="InterPro" id="IPR000209">
    <property type="entry name" value="Peptidase_S8/S53_dom"/>
</dbReference>
<dbReference type="EMBL" id="FNCH01000034">
    <property type="protein sequence ID" value="SDH65358.1"/>
    <property type="molecule type" value="Genomic_DNA"/>
</dbReference>
<dbReference type="InterPro" id="IPR008979">
    <property type="entry name" value="Galactose-bd-like_sf"/>
</dbReference>
<comment type="similarity">
    <text evidence="1">Belongs to the peptidase S8 family.</text>
</comment>
<dbReference type="STRING" id="405671.SAMN05421827_13412"/>
<dbReference type="Gene3D" id="3.40.50.200">
    <property type="entry name" value="Peptidase S8/S53 domain"/>
    <property type="match status" value="1"/>
</dbReference>
<keyword evidence="2" id="KW-0732">Signal</keyword>
<dbReference type="SUPFAM" id="SSF49785">
    <property type="entry name" value="Galactose-binding domain-like"/>
    <property type="match status" value="1"/>
</dbReference>
<dbReference type="Pfam" id="PF00082">
    <property type="entry name" value="Peptidase_S8"/>
    <property type="match status" value="1"/>
</dbReference>
<dbReference type="AlphaFoldDB" id="A0A1G8E5Y3"/>
<dbReference type="SUPFAM" id="SSF52743">
    <property type="entry name" value="Subtilisin-like"/>
    <property type="match status" value="1"/>
</dbReference>
<dbReference type="InterPro" id="IPR036852">
    <property type="entry name" value="Peptidase_S8/S53_dom_sf"/>
</dbReference>
<dbReference type="OrthoDB" id="9792152at2"/>
<dbReference type="InterPro" id="IPR051048">
    <property type="entry name" value="Peptidase_S8/S53_subtilisin"/>
</dbReference>
<dbReference type="GO" id="GO:0004252">
    <property type="term" value="F:serine-type endopeptidase activity"/>
    <property type="evidence" value="ECO:0007669"/>
    <property type="project" value="InterPro"/>
</dbReference>
<accession>A0A1G8E5Y3</accession>
<dbReference type="GO" id="GO:0006508">
    <property type="term" value="P:proteolysis"/>
    <property type="evidence" value="ECO:0007669"/>
    <property type="project" value="InterPro"/>
</dbReference>
<dbReference type="Gene3D" id="2.60.120.380">
    <property type="match status" value="1"/>
</dbReference>
<feature type="chain" id="PRO_5011443852" evidence="2">
    <location>
        <begin position="22"/>
        <end position="941"/>
    </location>
</feature>
<evidence type="ECO:0000259" key="3">
    <source>
        <dbReference type="Pfam" id="PF00082"/>
    </source>
</evidence>
<feature type="domain" description="Peptidase S8/S53" evidence="3">
    <location>
        <begin position="242"/>
        <end position="454"/>
    </location>
</feature>
<gene>
    <name evidence="5" type="ORF">SAMN05421827_13412</name>
</gene>
<dbReference type="Proteomes" id="UP000199643">
    <property type="component" value="Unassembled WGS sequence"/>
</dbReference>
<evidence type="ECO:0000256" key="2">
    <source>
        <dbReference type="SAM" id="SignalP"/>
    </source>
</evidence>
<evidence type="ECO:0000256" key="1">
    <source>
        <dbReference type="ARBA" id="ARBA00011073"/>
    </source>
</evidence>
<evidence type="ECO:0000259" key="4">
    <source>
        <dbReference type="Pfam" id="PF18962"/>
    </source>
</evidence>
<feature type="domain" description="Secretion system C-terminal sorting" evidence="4">
    <location>
        <begin position="871"/>
        <end position="936"/>
    </location>
</feature>
<reference evidence="6" key="1">
    <citation type="submission" date="2016-10" db="EMBL/GenBank/DDBJ databases">
        <authorList>
            <person name="Varghese N."/>
            <person name="Submissions S."/>
        </authorList>
    </citation>
    <scope>NUCLEOTIDE SEQUENCE [LARGE SCALE GENOMIC DNA]</scope>
    <source>
        <strain evidence="6">DSM 17933</strain>
    </source>
</reference>
<evidence type="ECO:0000313" key="6">
    <source>
        <dbReference type="Proteomes" id="UP000199643"/>
    </source>
</evidence>
<proteinExistence type="inferred from homology"/>
<dbReference type="InterPro" id="IPR026444">
    <property type="entry name" value="Secre_tail"/>
</dbReference>
<dbReference type="NCBIfam" id="TIGR04183">
    <property type="entry name" value="Por_Secre_tail"/>
    <property type="match status" value="1"/>
</dbReference>
<protein>
    <submittedName>
        <fullName evidence="5">Por secretion system C-terminal sorting domain-containing protein</fullName>
    </submittedName>
</protein>
<dbReference type="PANTHER" id="PTHR43399">
    <property type="entry name" value="SUBTILISIN-RELATED"/>
    <property type="match status" value="1"/>
</dbReference>
<name>A0A1G8E5Y3_9SPHI</name>
<organism evidence="5 6">
    <name type="scientific">Pedobacter terrae</name>
    <dbReference type="NCBI Taxonomy" id="405671"/>
    <lineage>
        <taxon>Bacteria</taxon>
        <taxon>Pseudomonadati</taxon>
        <taxon>Bacteroidota</taxon>
        <taxon>Sphingobacteriia</taxon>
        <taxon>Sphingobacteriales</taxon>
        <taxon>Sphingobacteriaceae</taxon>
        <taxon>Pedobacter</taxon>
    </lineage>
</organism>
<dbReference type="PANTHER" id="PTHR43399:SF4">
    <property type="entry name" value="CELL WALL-ASSOCIATED PROTEASE"/>
    <property type="match status" value="1"/>
</dbReference>
<dbReference type="Pfam" id="PF18962">
    <property type="entry name" value="Por_Secre_tail"/>
    <property type="match status" value="1"/>
</dbReference>
<feature type="signal peptide" evidence="2">
    <location>
        <begin position="1"/>
        <end position="21"/>
    </location>
</feature>